<accession>A0A7J9L139</accession>
<reference evidence="1 2" key="1">
    <citation type="journal article" date="2019" name="Genome Biol. Evol.">
        <title>Insights into the evolution of the New World diploid cottons (Gossypium, subgenus Houzingenia) based on genome sequencing.</title>
        <authorList>
            <person name="Grover C.E."/>
            <person name="Arick M.A. 2nd"/>
            <person name="Thrash A."/>
            <person name="Conover J.L."/>
            <person name="Sanders W.S."/>
            <person name="Peterson D.G."/>
            <person name="Frelichowski J.E."/>
            <person name="Scheffler J.A."/>
            <person name="Scheffler B.E."/>
            <person name="Wendel J.F."/>
        </authorList>
    </citation>
    <scope>NUCLEOTIDE SEQUENCE [LARGE SCALE GENOMIC DNA]</scope>
    <source>
        <strain evidence="1">1</strain>
        <tissue evidence="1">Leaf</tissue>
    </source>
</reference>
<organism evidence="1 2">
    <name type="scientific">Gossypium schwendimanii</name>
    <name type="common">Cotton</name>
    <dbReference type="NCBI Taxonomy" id="34291"/>
    <lineage>
        <taxon>Eukaryota</taxon>
        <taxon>Viridiplantae</taxon>
        <taxon>Streptophyta</taxon>
        <taxon>Embryophyta</taxon>
        <taxon>Tracheophyta</taxon>
        <taxon>Spermatophyta</taxon>
        <taxon>Magnoliopsida</taxon>
        <taxon>eudicotyledons</taxon>
        <taxon>Gunneridae</taxon>
        <taxon>Pentapetalae</taxon>
        <taxon>rosids</taxon>
        <taxon>malvids</taxon>
        <taxon>Malvales</taxon>
        <taxon>Malvaceae</taxon>
        <taxon>Malvoideae</taxon>
        <taxon>Gossypium</taxon>
    </lineage>
</organism>
<sequence length="79" mass="8598">MDAKAAADFLTLLWNCWSSRNNRIFMDNKDSARKTKPPTGVIKINFDAMVSNGRMGYGVIARDKDGFVVGGSGGLKSVQ</sequence>
<protein>
    <recommendedName>
        <fullName evidence="3">RNase H type-1 domain-containing protein</fullName>
    </recommendedName>
</protein>
<dbReference type="EMBL" id="JABFAF010000004">
    <property type="protein sequence ID" value="MBA0852462.1"/>
    <property type="molecule type" value="Genomic_DNA"/>
</dbReference>
<evidence type="ECO:0008006" key="3">
    <source>
        <dbReference type="Google" id="ProtNLM"/>
    </source>
</evidence>
<proteinExistence type="predicted"/>
<evidence type="ECO:0000313" key="2">
    <source>
        <dbReference type="Proteomes" id="UP000593576"/>
    </source>
</evidence>
<dbReference type="Proteomes" id="UP000593576">
    <property type="component" value="Unassembled WGS sequence"/>
</dbReference>
<comment type="caution">
    <text evidence="1">The sequence shown here is derived from an EMBL/GenBank/DDBJ whole genome shotgun (WGS) entry which is preliminary data.</text>
</comment>
<evidence type="ECO:0000313" key="1">
    <source>
        <dbReference type="EMBL" id="MBA0852462.1"/>
    </source>
</evidence>
<dbReference type="OrthoDB" id="985400at2759"/>
<dbReference type="AlphaFoldDB" id="A0A7J9L139"/>
<gene>
    <name evidence="1" type="ORF">Goshw_005592</name>
</gene>
<keyword evidence="2" id="KW-1185">Reference proteome</keyword>
<name>A0A7J9L139_GOSSC</name>